<dbReference type="SUPFAM" id="SSF51735">
    <property type="entry name" value="NAD(P)-binding Rossmann-fold domains"/>
    <property type="match status" value="1"/>
</dbReference>
<evidence type="ECO:0000259" key="4">
    <source>
        <dbReference type="Pfam" id="PF01408"/>
    </source>
</evidence>
<protein>
    <recommendedName>
        <fullName evidence="3">Inositol 2-dehydrogenase</fullName>
        <ecNumber evidence="3">1.1.1.18</ecNumber>
    </recommendedName>
    <alternativeName>
        <fullName evidence="3">Myo-inositol 2-dehydrogenase</fullName>
        <shortName evidence="3">MI 2-dehydrogenase</shortName>
    </alternativeName>
</protein>
<proteinExistence type="inferred from homology"/>
<dbReference type="EMBL" id="VFPA01000004">
    <property type="protein sequence ID" value="TQM06360.1"/>
    <property type="molecule type" value="Genomic_DNA"/>
</dbReference>
<evidence type="ECO:0000313" key="6">
    <source>
        <dbReference type="EMBL" id="TQM06360.1"/>
    </source>
</evidence>
<gene>
    <name evidence="3" type="primary">iolG</name>
    <name evidence="6" type="ORF">FB558_6611</name>
</gene>
<dbReference type="RefSeq" id="WP_142060169.1">
    <property type="nucleotide sequence ID" value="NZ_VFPA01000004.1"/>
</dbReference>
<dbReference type="InterPro" id="IPR055170">
    <property type="entry name" value="GFO_IDH_MocA-like_dom"/>
</dbReference>
<dbReference type="InterPro" id="IPR000683">
    <property type="entry name" value="Gfo/Idh/MocA-like_OxRdtase_N"/>
</dbReference>
<dbReference type="AlphaFoldDB" id="A0A543DAK7"/>
<evidence type="ECO:0000256" key="2">
    <source>
        <dbReference type="ARBA" id="ARBA00023027"/>
    </source>
</evidence>
<comment type="similarity">
    <text evidence="3">Belongs to the Gfo/Idh/MocA family.</text>
</comment>
<dbReference type="GO" id="GO:0000166">
    <property type="term" value="F:nucleotide binding"/>
    <property type="evidence" value="ECO:0007669"/>
    <property type="project" value="InterPro"/>
</dbReference>
<evidence type="ECO:0000256" key="3">
    <source>
        <dbReference type="HAMAP-Rule" id="MF_01671"/>
    </source>
</evidence>
<dbReference type="PANTHER" id="PTHR43593:SF1">
    <property type="entry name" value="INOSITOL 2-DEHYDROGENASE"/>
    <property type="match status" value="1"/>
</dbReference>
<dbReference type="Gene3D" id="3.30.360.10">
    <property type="entry name" value="Dihydrodipicolinate Reductase, domain 2"/>
    <property type="match status" value="1"/>
</dbReference>
<organism evidence="6 7">
    <name type="scientific">Pseudonocardia kunmingensis</name>
    <dbReference type="NCBI Taxonomy" id="630975"/>
    <lineage>
        <taxon>Bacteria</taxon>
        <taxon>Bacillati</taxon>
        <taxon>Actinomycetota</taxon>
        <taxon>Actinomycetes</taxon>
        <taxon>Pseudonocardiales</taxon>
        <taxon>Pseudonocardiaceae</taxon>
        <taxon>Pseudonocardia</taxon>
    </lineage>
</organism>
<evidence type="ECO:0000313" key="7">
    <source>
        <dbReference type="Proteomes" id="UP000315677"/>
    </source>
</evidence>
<keyword evidence="2 3" id="KW-0520">NAD</keyword>
<dbReference type="InterPro" id="IPR050424">
    <property type="entry name" value="Gfo-Idh-MocA_inositol_DH"/>
</dbReference>
<sequence>MTLNVGVIGTGMIGQDHIRRLTHVLSGVRVSAVTDVDAGRAKTVADDLPAAVLQPSGQALIEDPAVDAVVVTSWGPTHEEYVLAAIAAGKQVFCEKPLATTEEACARILDAEVAAGRRMVMVGFMRRFDRQYRAMKEVLTGRSIGAPLLMHAAHRNPSVPPHFTSEMIINDSTVHDIDVARWMFDDEIAAVTVLKPRISSKAAAGFNDPLLVLLEMASGVIVDVEAMVNAGFGYDIRGEVVCEDGTVELSESAGAVVKRAGQYAGRVPANWRERFVSAFDAELQAWVDAVTAGGTTGPSAWDGYAATVACETGLRALHSGRREPIVLRERPDLYKEPTP</sequence>
<comment type="subunit">
    <text evidence="3">Homotetramer.</text>
</comment>
<feature type="domain" description="GFO/IDH/MocA-like oxidoreductase" evidence="5">
    <location>
        <begin position="132"/>
        <end position="248"/>
    </location>
</feature>
<keyword evidence="1 3" id="KW-0560">Oxidoreductase</keyword>
<dbReference type="Gene3D" id="3.40.50.720">
    <property type="entry name" value="NAD(P)-binding Rossmann-like Domain"/>
    <property type="match status" value="1"/>
</dbReference>
<comment type="function">
    <text evidence="3">Involved in the oxidation of myo-inositol (MI) to 2-keto-myo-inositol (2KMI or 2-inosose).</text>
</comment>
<dbReference type="HAMAP" id="MF_01671">
    <property type="entry name" value="IolG"/>
    <property type="match status" value="1"/>
</dbReference>
<feature type="domain" description="Gfo/Idh/MocA-like oxidoreductase N-terminal" evidence="4">
    <location>
        <begin position="3"/>
        <end position="124"/>
    </location>
</feature>
<reference evidence="6 7" key="1">
    <citation type="submission" date="2019-06" db="EMBL/GenBank/DDBJ databases">
        <title>Sequencing the genomes of 1000 actinobacteria strains.</title>
        <authorList>
            <person name="Klenk H.-P."/>
        </authorList>
    </citation>
    <scope>NUCLEOTIDE SEQUENCE [LARGE SCALE GENOMIC DNA]</scope>
    <source>
        <strain evidence="6 7">DSM 45301</strain>
    </source>
</reference>
<dbReference type="Pfam" id="PF22725">
    <property type="entry name" value="GFO_IDH_MocA_C3"/>
    <property type="match status" value="1"/>
</dbReference>
<dbReference type="Proteomes" id="UP000315677">
    <property type="component" value="Unassembled WGS sequence"/>
</dbReference>
<comment type="caution">
    <text evidence="6">The sequence shown here is derived from an EMBL/GenBank/DDBJ whole genome shotgun (WGS) entry which is preliminary data.</text>
</comment>
<keyword evidence="7" id="KW-1185">Reference proteome</keyword>
<evidence type="ECO:0000259" key="5">
    <source>
        <dbReference type="Pfam" id="PF22725"/>
    </source>
</evidence>
<accession>A0A543DAK7</accession>
<dbReference type="SUPFAM" id="SSF55347">
    <property type="entry name" value="Glyceraldehyde-3-phosphate dehydrogenase-like, C-terminal domain"/>
    <property type="match status" value="1"/>
</dbReference>
<dbReference type="EC" id="1.1.1.18" evidence="3"/>
<dbReference type="InterPro" id="IPR023794">
    <property type="entry name" value="MI/DCI_dehydrogenase"/>
</dbReference>
<comment type="catalytic activity">
    <reaction evidence="3">
        <text>myo-inositol + NAD(+) = scyllo-inosose + NADH + H(+)</text>
        <dbReference type="Rhea" id="RHEA:16949"/>
        <dbReference type="ChEBI" id="CHEBI:15378"/>
        <dbReference type="ChEBI" id="CHEBI:17268"/>
        <dbReference type="ChEBI" id="CHEBI:17811"/>
        <dbReference type="ChEBI" id="CHEBI:57540"/>
        <dbReference type="ChEBI" id="CHEBI:57945"/>
        <dbReference type="EC" id="1.1.1.18"/>
    </reaction>
</comment>
<dbReference type="Pfam" id="PF01408">
    <property type="entry name" value="GFO_IDH_MocA"/>
    <property type="match status" value="1"/>
</dbReference>
<evidence type="ECO:0000256" key="1">
    <source>
        <dbReference type="ARBA" id="ARBA00023002"/>
    </source>
</evidence>
<dbReference type="PANTHER" id="PTHR43593">
    <property type="match status" value="1"/>
</dbReference>
<dbReference type="OrthoDB" id="9815825at2"/>
<dbReference type="InterPro" id="IPR036291">
    <property type="entry name" value="NAD(P)-bd_dom_sf"/>
</dbReference>
<dbReference type="GO" id="GO:0019310">
    <property type="term" value="P:inositol catabolic process"/>
    <property type="evidence" value="ECO:0007669"/>
    <property type="project" value="UniProtKB-UniRule"/>
</dbReference>
<name>A0A543DAK7_9PSEU</name>
<dbReference type="GO" id="GO:0050112">
    <property type="term" value="F:inositol 2-dehydrogenase (NAD+) activity"/>
    <property type="evidence" value="ECO:0007669"/>
    <property type="project" value="UniProtKB-UniRule"/>
</dbReference>